<accession>A0A5E4NFH9</accession>
<dbReference type="OrthoDB" id="6627506at2759"/>
<name>A0A5E4NFH9_9HEMI</name>
<keyword evidence="2" id="KW-1185">Reference proteome</keyword>
<dbReference type="Proteomes" id="UP000325440">
    <property type="component" value="Unassembled WGS sequence"/>
</dbReference>
<evidence type="ECO:0000313" key="1">
    <source>
        <dbReference type="EMBL" id="VVC43505.1"/>
    </source>
</evidence>
<dbReference type="AlphaFoldDB" id="A0A5E4NFH9"/>
<proteinExistence type="predicted"/>
<organism evidence="1 2">
    <name type="scientific">Cinara cedri</name>
    <dbReference type="NCBI Taxonomy" id="506608"/>
    <lineage>
        <taxon>Eukaryota</taxon>
        <taxon>Metazoa</taxon>
        <taxon>Ecdysozoa</taxon>
        <taxon>Arthropoda</taxon>
        <taxon>Hexapoda</taxon>
        <taxon>Insecta</taxon>
        <taxon>Pterygota</taxon>
        <taxon>Neoptera</taxon>
        <taxon>Paraneoptera</taxon>
        <taxon>Hemiptera</taxon>
        <taxon>Sternorrhyncha</taxon>
        <taxon>Aphidomorpha</taxon>
        <taxon>Aphidoidea</taxon>
        <taxon>Aphididae</taxon>
        <taxon>Lachninae</taxon>
        <taxon>Cinara</taxon>
    </lineage>
</organism>
<sequence length="354" mass="41371">MVSCDQLPNSLQITNLNCQSTNHLDVLSEIKNTYESIFAWDIYEKVEKLRNSPTEILSKVTEKEGLIFENNNKFNFDSMYLCLIRCYETFLNGDFSQALSQINDLVQILKCTKMDTFFQPILNACFHVIYATKAYIMAFLNENTQQILKDIKPCLSFNSVEKAAVYAIKSKVFLEYPYKGNKIALRLAEFARDFNSTENHWIIIWLIAKGRQRRFDRDRTLPFRDELEAAKKLCSFEDNPEFLLSASNVFLEAGLDYNMAKQYFTRGFLGGSFSSSLQLLKVECLLDSDNNFSIVLYLDFLYELYTCPMRRLIIVNQILLYYTYIEANPKALINYLDIYLNQDIDYVQKKQQII</sequence>
<dbReference type="EMBL" id="CABPRJ010002370">
    <property type="protein sequence ID" value="VVC43505.1"/>
    <property type="molecule type" value="Genomic_DNA"/>
</dbReference>
<evidence type="ECO:0000313" key="2">
    <source>
        <dbReference type="Proteomes" id="UP000325440"/>
    </source>
</evidence>
<reference evidence="1 2" key="1">
    <citation type="submission" date="2019-08" db="EMBL/GenBank/DDBJ databases">
        <authorList>
            <person name="Alioto T."/>
            <person name="Alioto T."/>
            <person name="Gomez Garrido J."/>
        </authorList>
    </citation>
    <scope>NUCLEOTIDE SEQUENCE [LARGE SCALE GENOMIC DNA]</scope>
</reference>
<protein>
    <recommendedName>
        <fullName evidence="3">Tetratricopeptide-like helical domain</fullName>
    </recommendedName>
</protein>
<evidence type="ECO:0008006" key="3">
    <source>
        <dbReference type="Google" id="ProtNLM"/>
    </source>
</evidence>
<gene>
    <name evidence="1" type="ORF">CINCED_3A010833</name>
</gene>